<dbReference type="GO" id="GO:0005524">
    <property type="term" value="F:ATP binding"/>
    <property type="evidence" value="ECO:0007669"/>
    <property type="project" value="UniProtKB-KW"/>
</dbReference>
<dbReference type="PIRSF" id="PIRSF000724">
    <property type="entry name" value="Pgk"/>
    <property type="match status" value="1"/>
</dbReference>
<keyword evidence="8 11" id="KW-0418">Kinase</keyword>
<keyword evidence="14" id="KW-1185">Reference proteome</keyword>
<dbReference type="HAMAP" id="MF_00145">
    <property type="entry name" value="Phosphoglyc_kinase"/>
    <property type="match status" value="1"/>
</dbReference>
<dbReference type="AlphaFoldDB" id="A0A4Y7KS37"/>
<dbReference type="InterPro" id="IPR015824">
    <property type="entry name" value="Phosphoglycerate_kinase_N"/>
</dbReference>
<reference evidence="13 14" key="1">
    <citation type="journal article" date="2018" name="Science">
        <title>The opium poppy genome and morphinan production.</title>
        <authorList>
            <person name="Guo L."/>
            <person name="Winzer T."/>
            <person name="Yang X."/>
            <person name="Li Y."/>
            <person name="Ning Z."/>
            <person name="He Z."/>
            <person name="Teodor R."/>
            <person name="Lu Y."/>
            <person name="Bowser T.A."/>
            <person name="Graham I.A."/>
            <person name="Ye K."/>
        </authorList>
    </citation>
    <scope>NUCLEOTIDE SEQUENCE [LARGE SCALE GENOMIC DNA]</scope>
    <source>
        <strain evidence="14">cv. HN1</strain>
        <tissue evidence="13">Leaves</tissue>
    </source>
</reference>
<keyword evidence="6 11" id="KW-0808">Transferase</keyword>
<keyword evidence="10" id="KW-0460">Magnesium</keyword>
<dbReference type="GO" id="GO:0005829">
    <property type="term" value="C:cytosol"/>
    <property type="evidence" value="ECO:0007669"/>
    <property type="project" value="TreeGrafter"/>
</dbReference>
<comment type="catalytic activity">
    <reaction evidence="1 11">
        <text>(2R)-3-phosphoglycerate + ATP = (2R)-3-phospho-glyceroyl phosphate + ADP</text>
        <dbReference type="Rhea" id="RHEA:14801"/>
        <dbReference type="ChEBI" id="CHEBI:30616"/>
        <dbReference type="ChEBI" id="CHEBI:57604"/>
        <dbReference type="ChEBI" id="CHEBI:58272"/>
        <dbReference type="ChEBI" id="CHEBI:456216"/>
        <dbReference type="EC" id="2.7.2.3"/>
    </reaction>
</comment>
<dbReference type="STRING" id="3469.A0A4Y7KS37"/>
<evidence type="ECO:0000256" key="12">
    <source>
        <dbReference type="RuleBase" id="RU000696"/>
    </source>
</evidence>
<keyword evidence="9" id="KW-0067">ATP-binding</keyword>
<dbReference type="FunFam" id="3.40.50.1260:FF:000003">
    <property type="entry name" value="Phosphoglycerate kinase"/>
    <property type="match status" value="1"/>
</dbReference>
<evidence type="ECO:0000256" key="5">
    <source>
        <dbReference type="ARBA" id="ARBA00013061"/>
    </source>
</evidence>
<comment type="similarity">
    <text evidence="3 11">Belongs to the phosphoglycerate kinase family.</text>
</comment>
<keyword evidence="7" id="KW-0547">Nucleotide-binding</keyword>
<evidence type="ECO:0000256" key="3">
    <source>
        <dbReference type="ARBA" id="ARBA00008982"/>
    </source>
</evidence>
<dbReference type="PANTHER" id="PTHR11406">
    <property type="entry name" value="PHOSPHOGLYCERATE KINASE"/>
    <property type="match status" value="1"/>
</dbReference>
<dbReference type="PRINTS" id="PR00477">
    <property type="entry name" value="PHGLYCKINASE"/>
</dbReference>
<protein>
    <recommendedName>
        <fullName evidence="5 11">Phosphoglycerate kinase</fullName>
        <ecNumber evidence="5 11">2.7.2.3</ecNumber>
    </recommendedName>
</protein>
<accession>A0A4Y7KS37</accession>
<dbReference type="Gramene" id="RZC75202">
    <property type="protein sequence ID" value="RZC75202"/>
    <property type="gene ID" value="C5167_050682"/>
</dbReference>
<evidence type="ECO:0000313" key="13">
    <source>
        <dbReference type="EMBL" id="RZC75202.1"/>
    </source>
</evidence>
<evidence type="ECO:0000256" key="4">
    <source>
        <dbReference type="ARBA" id="ARBA00011245"/>
    </source>
</evidence>
<dbReference type="EC" id="2.7.2.3" evidence="5 11"/>
<evidence type="ECO:0000256" key="6">
    <source>
        <dbReference type="ARBA" id="ARBA00022679"/>
    </source>
</evidence>
<dbReference type="InterPro" id="IPR001576">
    <property type="entry name" value="Phosphoglycerate_kinase"/>
</dbReference>
<dbReference type="InterPro" id="IPR036043">
    <property type="entry name" value="Phosphoglycerate_kinase_sf"/>
</dbReference>
<dbReference type="GO" id="GO:0004618">
    <property type="term" value="F:phosphoglycerate kinase activity"/>
    <property type="evidence" value="ECO:0007669"/>
    <property type="project" value="UniProtKB-EC"/>
</dbReference>
<sequence length="446" mass="49263">MPLKKKSVGDLKESDLRGKKVFVRVDLDVPLDEILNITDDTRVKAAVPTIRYLIRHGAKVILCSHLGHPEGVITPKYSLKPLVPRLSELIQTKMKIPDGGVLLLENVRFYKEEEKNDSEFAKKLASLADLYVNDAFRTAHRPHATVKKVTEFLSPCVAGFLMQKELDYFVGAFSSPQLDYLIEAVPTPRQTRTIAIVCGSKLSSEIGVIEYLLGKVDSLIIGGRMAFTFLRALNHSVGTSLVEEDKLDIAKSLVYRATARRVEFLLPWDVVVADKFAPEANSKTVLAAIGIPEGWMGLDIGSRAIDMYNKCLDQAKTVIWHGTTIGVFGMEKFDIGTKAIAKKLAELNEKGVTTIIGGDDVIATMKKLGLVDKMSHILPRGDAYKELLEGKSLPGIRALDDTSVYYSSFTISKSNHSHGQIWGLNSNLVSKYAATEGTKPKFDRQN</sequence>
<organism evidence="13 14">
    <name type="scientific">Papaver somniferum</name>
    <name type="common">Opium poppy</name>
    <dbReference type="NCBI Taxonomy" id="3469"/>
    <lineage>
        <taxon>Eukaryota</taxon>
        <taxon>Viridiplantae</taxon>
        <taxon>Streptophyta</taxon>
        <taxon>Embryophyta</taxon>
        <taxon>Tracheophyta</taxon>
        <taxon>Spermatophyta</taxon>
        <taxon>Magnoliopsida</taxon>
        <taxon>Ranunculales</taxon>
        <taxon>Papaveraceae</taxon>
        <taxon>Papaveroideae</taxon>
        <taxon>Papaver</taxon>
    </lineage>
</organism>
<dbReference type="GO" id="GO:0006096">
    <property type="term" value="P:glycolytic process"/>
    <property type="evidence" value="ECO:0007669"/>
    <property type="project" value="InterPro"/>
</dbReference>
<dbReference type="GO" id="GO:0043531">
    <property type="term" value="F:ADP binding"/>
    <property type="evidence" value="ECO:0007669"/>
    <property type="project" value="TreeGrafter"/>
</dbReference>
<evidence type="ECO:0000256" key="10">
    <source>
        <dbReference type="ARBA" id="ARBA00022842"/>
    </source>
</evidence>
<name>A0A4Y7KS37_PAPSO</name>
<dbReference type="EMBL" id="CM010722">
    <property type="protein sequence ID" value="RZC75202.1"/>
    <property type="molecule type" value="Genomic_DNA"/>
</dbReference>
<dbReference type="SUPFAM" id="SSF53748">
    <property type="entry name" value="Phosphoglycerate kinase"/>
    <property type="match status" value="1"/>
</dbReference>
<evidence type="ECO:0000256" key="2">
    <source>
        <dbReference type="ARBA" id="ARBA00001946"/>
    </source>
</evidence>
<evidence type="ECO:0000313" key="14">
    <source>
        <dbReference type="Proteomes" id="UP000316621"/>
    </source>
</evidence>
<evidence type="ECO:0000256" key="7">
    <source>
        <dbReference type="ARBA" id="ARBA00022741"/>
    </source>
</evidence>
<dbReference type="Gene3D" id="3.40.50.1260">
    <property type="entry name" value="Phosphoglycerate kinase, N-terminal domain"/>
    <property type="match status" value="2"/>
</dbReference>
<evidence type="ECO:0000256" key="9">
    <source>
        <dbReference type="ARBA" id="ARBA00022840"/>
    </source>
</evidence>
<dbReference type="Proteomes" id="UP000316621">
    <property type="component" value="Chromosome 8"/>
</dbReference>
<dbReference type="GO" id="GO:0006094">
    <property type="term" value="P:gluconeogenesis"/>
    <property type="evidence" value="ECO:0007669"/>
    <property type="project" value="TreeGrafter"/>
</dbReference>
<evidence type="ECO:0000256" key="8">
    <source>
        <dbReference type="ARBA" id="ARBA00022777"/>
    </source>
</evidence>
<dbReference type="PANTHER" id="PTHR11406:SF27">
    <property type="entry name" value="PHOSPHOGLYCERATE KINASE 3, CYTOSOLIC"/>
    <property type="match status" value="1"/>
</dbReference>
<comment type="cofactor">
    <cofactor evidence="2">
        <name>Mg(2+)</name>
        <dbReference type="ChEBI" id="CHEBI:18420"/>
    </cofactor>
</comment>
<dbReference type="Pfam" id="PF00162">
    <property type="entry name" value="PGK"/>
    <property type="match status" value="1"/>
</dbReference>
<evidence type="ECO:0000256" key="11">
    <source>
        <dbReference type="RuleBase" id="RU000532"/>
    </source>
</evidence>
<comment type="subunit">
    <text evidence="4 12">Monomer.</text>
</comment>
<evidence type="ECO:0000256" key="1">
    <source>
        <dbReference type="ARBA" id="ARBA00000642"/>
    </source>
</evidence>
<proteinExistence type="inferred from homology"/>
<gene>
    <name evidence="13" type="ORF">C5167_050682</name>
</gene>